<proteinExistence type="inferred from homology"/>
<sequence>MSSEDGNRRISHYIIHTMHYIVKLCLRIFSRILRITLMELCWSFVVSIIIFIVWTWKCEVVKDNTQNPVILWWTSGFPGTSETIHCPNQIKCDVFSNQNISNLHDVEAYLFYASGINFDDLPLPRRPKEVIWGLYHEESPRNVEEMMHEEILSLFNFSSTFSRYSDVPFPLQYLNAIDDITSLKYFVSTTEKNKHLKTISPVMYLQTDCETSTERDAYVKELMKLTNIDSYGACLNNKEMPAKFTEDYLNNLNDDEFLHYIAKYKFVIAIENGACEDYVTEKFWRAIKIGSVPIYFGSPTIRDWLPNKKSAILLEDFPTTKRMNDHITTLMNNDSLYETYLEHKTKALITNHNLLEEIRLRPYQVDPLKVAQNFECFICKKLHQKRKGIIKESIVNKNHYNCPKPISALTLEVNPSNSWVHSFETAKRNVGRIHKEVITTS</sequence>
<protein>
    <recommendedName>
        <fullName evidence="11">Fucosyltransferase</fullName>
        <ecNumber evidence="11">2.4.1.-</ecNumber>
    </recommendedName>
</protein>
<evidence type="ECO:0000256" key="1">
    <source>
        <dbReference type="ARBA" id="ARBA00004447"/>
    </source>
</evidence>
<evidence type="ECO:0000256" key="3">
    <source>
        <dbReference type="ARBA" id="ARBA00008919"/>
    </source>
</evidence>
<comment type="caution">
    <text evidence="14">The sequence shown here is derived from an EMBL/GenBank/DDBJ whole genome shotgun (WGS) entry which is preliminary data.</text>
</comment>
<evidence type="ECO:0000256" key="5">
    <source>
        <dbReference type="ARBA" id="ARBA00022679"/>
    </source>
</evidence>
<evidence type="ECO:0000259" key="12">
    <source>
        <dbReference type="Pfam" id="PF00852"/>
    </source>
</evidence>
<keyword evidence="5 11" id="KW-0808">Transferase</keyword>
<evidence type="ECO:0000256" key="10">
    <source>
        <dbReference type="ARBA" id="ARBA00023180"/>
    </source>
</evidence>
<dbReference type="FunFam" id="3.40.50.11660:FF:000002">
    <property type="entry name" value="Alpha-(1,3)-fucosyltransferase"/>
    <property type="match status" value="1"/>
</dbReference>
<dbReference type="Proteomes" id="UP001314205">
    <property type="component" value="Unassembled WGS sequence"/>
</dbReference>
<evidence type="ECO:0000256" key="7">
    <source>
        <dbReference type="ARBA" id="ARBA00022968"/>
    </source>
</evidence>
<dbReference type="InterPro" id="IPR055270">
    <property type="entry name" value="Glyco_tran_10_C"/>
</dbReference>
<comment type="similarity">
    <text evidence="3 11">Belongs to the glycosyltransferase 10 family.</text>
</comment>
<keyword evidence="4 11" id="KW-0328">Glycosyltransferase</keyword>
<evidence type="ECO:0000313" key="14">
    <source>
        <dbReference type="EMBL" id="CAK1596428.1"/>
    </source>
</evidence>
<dbReference type="GO" id="GO:0032580">
    <property type="term" value="C:Golgi cisterna membrane"/>
    <property type="evidence" value="ECO:0007669"/>
    <property type="project" value="UniProtKB-SubCell"/>
</dbReference>
<dbReference type="Pfam" id="PF17039">
    <property type="entry name" value="Glyco_tran_10_N"/>
    <property type="match status" value="1"/>
</dbReference>
<evidence type="ECO:0000313" key="15">
    <source>
        <dbReference type="Proteomes" id="UP001314205"/>
    </source>
</evidence>
<organism evidence="14 15">
    <name type="scientific">Parnassius mnemosyne</name>
    <name type="common">clouded apollo</name>
    <dbReference type="NCBI Taxonomy" id="213953"/>
    <lineage>
        <taxon>Eukaryota</taxon>
        <taxon>Metazoa</taxon>
        <taxon>Ecdysozoa</taxon>
        <taxon>Arthropoda</taxon>
        <taxon>Hexapoda</taxon>
        <taxon>Insecta</taxon>
        <taxon>Pterygota</taxon>
        <taxon>Neoptera</taxon>
        <taxon>Endopterygota</taxon>
        <taxon>Lepidoptera</taxon>
        <taxon>Glossata</taxon>
        <taxon>Ditrysia</taxon>
        <taxon>Papilionoidea</taxon>
        <taxon>Papilionidae</taxon>
        <taxon>Parnassiinae</taxon>
        <taxon>Parnassini</taxon>
        <taxon>Parnassius</taxon>
        <taxon>Driopa</taxon>
    </lineage>
</organism>
<evidence type="ECO:0000256" key="11">
    <source>
        <dbReference type="RuleBase" id="RU003832"/>
    </source>
</evidence>
<dbReference type="EMBL" id="CAVLGL010000093">
    <property type="protein sequence ID" value="CAK1596428.1"/>
    <property type="molecule type" value="Genomic_DNA"/>
</dbReference>
<gene>
    <name evidence="14" type="ORF">PARMNEM_LOCUS15778</name>
</gene>
<evidence type="ECO:0000256" key="8">
    <source>
        <dbReference type="ARBA" id="ARBA00022989"/>
    </source>
</evidence>
<evidence type="ECO:0000256" key="2">
    <source>
        <dbReference type="ARBA" id="ARBA00004922"/>
    </source>
</evidence>
<evidence type="ECO:0000256" key="6">
    <source>
        <dbReference type="ARBA" id="ARBA00022692"/>
    </source>
</evidence>
<keyword evidence="8 11" id="KW-1133">Transmembrane helix</keyword>
<keyword evidence="6 11" id="KW-0812">Transmembrane</keyword>
<reference evidence="14 15" key="1">
    <citation type="submission" date="2023-11" db="EMBL/GenBank/DDBJ databases">
        <authorList>
            <person name="Hedman E."/>
            <person name="Englund M."/>
            <person name="Stromberg M."/>
            <person name="Nyberg Akerstrom W."/>
            <person name="Nylinder S."/>
            <person name="Jareborg N."/>
            <person name="Kallberg Y."/>
            <person name="Kronander E."/>
        </authorList>
    </citation>
    <scope>NUCLEOTIDE SEQUENCE [LARGE SCALE GENOMIC DNA]</scope>
</reference>
<dbReference type="Pfam" id="PF00852">
    <property type="entry name" value="Glyco_transf_10"/>
    <property type="match status" value="1"/>
</dbReference>
<dbReference type="Gene3D" id="3.40.50.11660">
    <property type="entry name" value="Glycosyl transferase family 10, C-terminal domain"/>
    <property type="match status" value="1"/>
</dbReference>
<evidence type="ECO:0000256" key="4">
    <source>
        <dbReference type="ARBA" id="ARBA00022676"/>
    </source>
</evidence>
<feature type="domain" description="Fucosyltransferase N-terminal" evidence="13">
    <location>
        <begin position="66"/>
        <end position="170"/>
    </location>
</feature>
<comment type="subcellular location">
    <subcellularLocation>
        <location evidence="1 11">Golgi apparatus</location>
        <location evidence="1 11">Golgi stack membrane</location>
        <topology evidence="1 11">Single-pass type II membrane protein</topology>
    </subcellularLocation>
</comment>
<keyword evidence="9 11" id="KW-0472">Membrane</keyword>
<dbReference type="EC" id="2.4.1.-" evidence="11"/>
<keyword evidence="10" id="KW-0325">Glycoprotein</keyword>
<feature type="transmembrane region" description="Helical" evidence="11">
    <location>
        <begin position="37"/>
        <end position="56"/>
    </location>
</feature>
<accession>A0AAV1LLU7</accession>
<name>A0AAV1LLU7_9NEOP</name>
<evidence type="ECO:0000256" key="9">
    <source>
        <dbReference type="ARBA" id="ARBA00023136"/>
    </source>
</evidence>
<keyword evidence="7" id="KW-0735">Signal-anchor</keyword>
<dbReference type="GO" id="GO:0046920">
    <property type="term" value="F:alpha-(1-&gt;3)-fucosyltransferase activity"/>
    <property type="evidence" value="ECO:0007669"/>
    <property type="project" value="TreeGrafter"/>
</dbReference>
<dbReference type="SUPFAM" id="SSF53756">
    <property type="entry name" value="UDP-Glycosyltransferase/glycogen phosphorylase"/>
    <property type="match status" value="1"/>
</dbReference>
<dbReference type="InterPro" id="IPR001503">
    <property type="entry name" value="Glyco_trans_10"/>
</dbReference>
<dbReference type="PANTHER" id="PTHR11929">
    <property type="entry name" value="ALPHA- 1,3 -FUCOSYLTRANSFERASE"/>
    <property type="match status" value="1"/>
</dbReference>
<keyword evidence="11" id="KW-0333">Golgi apparatus</keyword>
<keyword evidence="15" id="KW-1185">Reference proteome</keyword>
<dbReference type="AlphaFoldDB" id="A0AAV1LLU7"/>
<evidence type="ECO:0000259" key="13">
    <source>
        <dbReference type="Pfam" id="PF17039"/>
    </source>
</evidence>
<dbReference type="InterPro" id="IPR038577">
    <property type="entry name" value="GT10-like_C_sf"/>
</dbReference>
<feature type="domain" description="Fucosyltransferase C-terminal" evidence="12">
    <location>
        <begin position="202"/>
        <end position="387"/>
    </location>
</feature>
<dbReference type="PANTHER" id="PTHR11929:SF194">
    <property type="entry name" value="ALPHA-(1,3)-FUCOSYLTRANSFERASE 10"/>
    <property type="match status" value="1"/>
</dbReference>
<comment type="pathway">
    <text evidence="2">Protein modification; protein glycosylation.</text>
</comment>
<dbReference type="InterPro" id="IPR031481">
    <property type="entry name" value="Glyco_tran_10_N"/>
</dbReference>